<protein>
    <submittedName>
        <fullName evidence="2">PD-(D/E)XK nuclease superfamily</fullName>
    </submittedName>
</protein>
<dbReference type="Pfam" id="PF12705">
    <property type="entry name" value="PDDEXK_1"/>
    <property type="match status" value="1"/>
</dbReference>
<reference evidence="2" key="1">
    <citation type="submission" date="2020-05" db="EMBL/GenBank/DDBJ databases">
        <authorList>
            <person name="Chiriac C."/>
            <person name="Salcher M."/>
            <person name="Ghai R."/>
            <person name="Kavagutti S V."/>
        </authorList>
    </citation>
    <scope>NUCLEOTIDE SEQUENCE</scope>
</reference>
<evidence type="ECO:0000313" key="2">
    <source>
        <dbReference type="EMBL" id="CAB5218332.1"/>
    </source>
</evidence>
<dbReference type="SUPFAM" id="SSF52980">
    <property type="entry name" value="Restriction endonuclease-like"/>
    <property type="match status" value="1"/>
</dbReference>
<organism evidence="2">
    <name type="scientific">uncultured Caudovirales phage</name>
    <dbReference type="NCBI Taxonomy" id="2100421"/>
    <lineage>
        <taxon>Viruses</taxon>
        <taxon>Duplodnaviria</taxon>
        <taxon>Heunggongvirae</taxon>
        <taxon>Uroviricota</taxon>
        <taxon>Caudoviricetes</taxon>
        <taxon>Peduoviridae</taxon>
        <taxon>Maltschvirus</taxon>
        <taxon>Maltschvirus maltsch</taxon>
    </lineage>
</organism>
<dbReference type="InterPro" id="IPR011604">
    <property type="entry name" value="PDDEXK-like_dom_sf"/>
</dbReference>
<sequence length="248" mass="28787">MSNYIIDTNKKQITFLDNRFYQADNEVYVPSVTTILNAYPKDAGFFKWLKEVGEDSDNIRDEAGRRGSVVHLLTERYDAGEEISLMDDYGHIGYKLQEWAMFERYVDFCNRFPFEVIHSEINFISQNLGFAGTIDRVIELNGKTILVDIKTSNAIYDTYWLQLAAYRQLLIEAYGYRGIDEVAILWLNAKTRTNGKNDAVQGIGWQLITRPADQPKDWELFQATQKLWLAQNGDMQPKKLSYQLSHKK</sequence>
<accession>A0A6J7WNQ3</accession>
<dbReference type="InterPro" id="IPR038726">
    <property type="entry name" value="PDDEXK_AddAB-type"/>
</dbReference>
<feature type="domain" description="PD-(D/E)XK endonuclease-like" evidence="1">
    <location>
        <begin position="92"/>
        <end position="223"/>
    </location>
</feature>
<dbReference type="InterPro" id="IPR011335">
    <property type="entry name" value="Restrct_endonuc-II-like"/>
</dbReference>
<dbReference type="Gene3D" id="3.90.320.10">
    <property type="match status" value="1"/>
</dbReference>
<gene>
    <name evidence="2" type="ORF">UFOVP217_5</name>
</gene>
<dbReference type="EMBL" id="LR798259">
    <property type="protein sequence ID" value="CAB5218332.1"/>
    <property type="molecule type" value="Genomic_DNA"/>
</dbReference>
<evidence type="ECO:0000259" key="1">
    <source>
        <dbReference type="Pfam" id="PF12705"/>
    </source>
</evidence>
<proteinExistence type="predicted"/>
<name>A0A6J7WNQ3_9CAUD</name>